<accession>V5BKT7</accession>
<dbReference type="RefSeq" id="WP_023493175.1">
    <property type="nucleotide sequence ID" value="NZ_AYLO01000008.1"/>
</dbReference>
<organism evidence="1 2">
    <name type="scientific">Methyloglobulus morosus KoM1</name>
    <dbReference type="NCBI Taxonomy" id="1116472"/>
    <lineage>
        <taxon>Bacteria</taxon>
        <taxon>Pseudomonadati</taxon>
        <taxon>Pseudomonadota</taxon>
        <taxon>Gammaproteobacteria</taxon>
        <taxon>Methylococcales</taxon>
        <taxon>Methylococcaceae</taxon>
        <taxon>Methyloglobulus</taxon>
    </lineage>
</organism>
<proteinExistence type="predicted"/>
<dbReference type="Proteomes" id="UP000017842">
    <property type="component" value="Unassembled WGS sequence"/>
</dbReference>
<name>V5BKT7_9GAMM</name>
<dbReference type="AlphaFoldDB" id="V5BKT7"/>
<evidence type="ECO:0000313" key="2">
    <source>
        <dbReference type="Proteomes" id="UP000017842"/>
    </source>
</evidence>
<reference evidence="1 2" key="1">
    <citation type="journal article" date="2013" name="Genome Announc.">
        <title>Draft Genome Sequence of the Methanotrophic Gammaproteobacterium Methyloglobulus morosus DSM 22980 Strain KoM1.</title>
        <authorList>
            <person name="Poehlein A."/>
            <person name="Deutzmann J.S."/>
            <person name="Daniel R."/>
            <person name="Simeonova D.D."/>
        </authorList>
    </citation>
    <scope>NUCLEOTIDE SEQUENCE [LARGE SCALE GENOMIC DNA]</scope>
    <source>
        <strain evidence="1 2">KoM1</strain>
    </source>
</reference>
<protein>
    <submittedName>
        <fullName evidence="1">Uncharacterized protein</fullName>
    </submittedName>
</protein>
<comment type="caution">
    <text evidence="1">The sequence shown here is derived from an EMBL/GenBank/DDBJ whole genome shotgun (WGS) entry which is preliminary data.</text>
</comment>
<dbReference type="EMBL" id="AYLO01000008">
    <property type="protein sequence ID" value="ESS73940.1"/>
    <property type="molecule type" value="Genomic_DNA"/>
</dbReference>
<evidence type="ECO:0000313" key="1">
    <source>
        <dbReference type="EMBL" id="ESS73940.1"/>
    </source>
</evidence>
<gene>
    <name evidence="1" type="ORF">MGMO_8c00770</name>
</gene>
<sequence length="53" mass="5861">MLFSGNKILKSRIEEAVKIVDLMTDGELIGHIDTSGNDPVVPLMQALKKKPLR</sequence>
<keyword evidence="2" id="KW-1185">Reference proteome</keyword>